<evidence type="ECO:0000313" key="2">
    <source>
        <dbReference type="EMBL" id="CAD77161.1"/>
    </source>
</evidence>
<dbReference type="STRING" id="243090.RB11104"/>
<reference evidence="2 3" key="1">
    <citation type="journal article" date="2003" name="Proc. Natl. Acad. Sci. U.S.A.">
        <title>Complete genome sequence of the marine planctomycete Pirellula sp. strain 1.</title>
        <authorList>
            <person name="Gloeckner F.O."/>
            <person name="Kube M."/>
            <person name="Bauer M."/>
            <person name="Teeling H."/>
            <person name="Lombardot T."/>
            <person name="Ludwig W."/>
            <person name="Gade D."/>
            <person name="Beck A."/>
            <person name="Borzym K."/>
            <person name="Heitmann K."/>
            <person name="Rabus R."/>
            <person name="Schlesner H."/>
            <person name="Amann R."/>
            <person name="Reinhardt R."/>
        </authorList>
    </citation>
    <scope>NUCLEOTIDE SEQUENCE [LARGE SCALE GENOMIC DNA]</scope>
    <source>
        <strain evidence="3">DSM 10527 / NCIMB 13988 / SH1</strain>
    </source>
</reference>
<dbReference type="KEGG" id="rba:RB11104"/>
<dbReference type="EMBL" id="BX294152">
    <property type="protein sequence ID" value="CAD77161.1"/>
    <property type="molecule type" value="Genomic_DNA"/>
</dbReference>
<gene>
    <name evidence="2" type="ordered locus">RB11104</name>
</gene>
<dbReference type="HOGENOM" id="CLU_2036165_0_0_0"/>
<keyword evidence="1" id="KW-0472">Membrane</keyword>
<accession>Q7UJS0</accession>
<keyword evidence="1" id="KW-1133">Transmembrane helix</keyword>
<organism evidence="2 3">
    <name type="scientific">Rhodopirellula baltica (strain DSM 10527 / NCIMB 13988 / SH1)</name>
    <dbReference type="NCBI Taxonomy" id="243090"/>
    <lineage>
        <taxon>Bacteria</taxon>
        <taxon>Pseudomonadati</taxon>
        <taxon>Planctomycetota</taxon>
        <taxon>Planctomycetia</taxon>
        <taxon>Pirellulales</taxon>
        <taxon>Pirellulaceae</taxon>
        <taxon>Rhodopirellula</taxon>
    </lineage>
</organism>
<proteinExistence type="predicted"/>
<dbReference type="EnsemblBacteria" id="CAD77161">
    <property type="protein sequence ID" value="CAD77161"/>
    <property type="gene ID" value="RB11104"/>
</dbReference>
<protein>
    <submittedName>
        <fullName evidence="2">Uncharacterized protein</fullName>
    </submittedName>
</protein>
<dbReference type="OrthoDB" id="290183at2"/>
<dbReference type="Proteomes" id="UP000001025">
    <property type="component" value="Chromosome"/>
</dbReference>
<evidence type="ECO:0000256" key="1">
    <source>
        <dbReference type="SAM" id="Phobius"/>
    </source>
</evidence>
<sequence length="121" mass="13739">MGETLMANSKAIPGDKRNEWIKWACLAIAVVGLAFYFFPRSKVVLDDQGYDASVALYRICNQKDMESLQKIAEQVAQWQTEGKISEQSYASVQQVIGLANEGDWSQAARECRRMMEDQVQR</sequence>
<dbReference type="InParanoid" id="Q7UJS0"/>
<feature type="transmembrane region" description="Helical" evidence="1">
    <location>
        <begin position="20"/>
        <end position="38"/>
    </location>
</feature>
<dbReference type="PATRIC" id="fig|243090.15.peg.5368"/>
<name>Q7UJS0_RHOBA</name>
<keyword evidence="3" id="KW-1185">Reference proteome</keyword>
<dbReference type="AlphaFoldDB" id="Q7UJS0"/>
<evidence type="ECO:0000313" key="3">
    <source>
        <dbReference type="Proteomes" id="UP000001025"/>
    </source>
</evidence>
<keyword evidence="1" id="KW-0812">Transmembrane</keyword>